<dbReference type="Proteomes" id="UP001548713">
    <property type="component" value="Unassembled WGS sequence"/>
</dbReference>
<accession>A0ABV2D117</accession>
<keyword evidence="3" id="KW-0694">RNA-binding</keyword>
<sequence length="137" mass="15109">MALRIDLRDGESVVVNGAVLCASGRARILVQNRVTILRGTEIMLPEQATTPARRLYFACMMAYLEPEVEAYRDDVLSLYEAIFDTFVGEEAKLSCGKLATFMATGDFFRALGVCRELIEYEDGILERMESAGAQAAA</sequence>
<evidence type="ECO:0000313" key="5">
    <source>
        <dbReference type="Proteomes" id="UP001548713"/>
    </source>
</evidence>
<dbReference type="InterPro" id="IPR009967">
    <property type="entry name" value="Flagellum_FlbT"/>
</dbReference>
<keyword evidence="4" id="KW-0282">Flagellum</keyword>
<comment type="caution">
    <text evidence="4">The sequence shown here is derived from an EMBL/GenBank/DDBJ whole genome shotgun (WGS) entry which is preliminary data.</text>
</comment>
<dbReference type="EMBL" id="JBEWLY010000009">
    <property type="protein sequence ID" value="MET1755019.1"/>
    <property type="molecule type" value="Genomic_DNA"/>
</dbReference>
<protein>
    <submittedName>
        <fullName evidence="4">Flagellar biosynthesis repressor FlbT</fullName>
    </submittedName>
</protein>
<gene>
    <name evidence="4" type="ORF">ABVV53_06035</name>
</gene>
<evidence type="ECO:0000313" key="4">
    <source>
        <dbReference type="EMBL" id="MET1755019.1"/>
    </source>
</evidence>
<keyword evidence="4" id="KW-0966">Cell projection</keyword>
<keyword evidence="4" id="KW-0969">Cilium</keyword>
<evidence type="ECO:0000256" key="2">
    <source>
        <dbReference type="ARBA" id="ARBA00022795"/>
    </source>
</evidence>
<dbReference type="RefSeq" id="WP_353983498.1">
    <property type="nucleotide sequence ID" value="NZ_JBEWLY010000009.1"/>
</dbReference>
<keyword evidence="1" id="KW-0678">Repressor</keyword>
<name>A0ABV2D117_9SPHN</name>
<proteinExistence type="predicted"/>
<dbReference type="Pfam" id="PF07378">
    <property type="entry name" value="FlbT"/>
    <property type="match status" value="1"/>
</dbReference>
<keyword evidence="2" id="KW-1005">Bacterial flagellum biogenesis</keyword>
<evidence type="ECO:0000256" key="1">
    <source>
        <dbReference type="ARBA" id="ARBA00022491"/>
    </source>
</evidence>
<reference evidence="4 5" key="1">
    <citation type="submission" date="2024-07" db="EMBL/GenBank/DDBJ databases">
        <title>Novosphingobium kalidii RD2P27.</title>
        <authorList>
            <person name="Sun J.-Q."/>
        </authorList>
    </citation>
    <scope>NUCLEOTIDE SEQUENCE [LARGE SCALE GENOMIC DNA]</scope>
    <source>
        <strain evidence="4 5">RD2P27</strain>
    </source>
</reference>
<evidence type="ECO:0000256" key="3">
    <source>
        <dbReference type="ARBA" id="ARBA00022884"/>
    </source>
</evidence>
<organism evidence="4 5">
    <name type="scientific">Novosphingobium kalidii</name>
    <dbReference type="NCBI Taxonomy" id="3230299"/>
    <lineage>
        <taxon>Bacteria</taxon>
        <taxon>Pseudomonadati</taxon>
        <taxon>Pseudomonadota</taxon>
        <taxon>Alphaproteobacteria</taxon>
        <taxon>Sphingomonadales</taxon>
        <taxon>Sphingomonadaceae</taxon>
        <taxon>Novosphingobium</taxon>
    </lineage>
</organism>
<keyword evidence="5" id="KW-1185">Reference proteome</keyword>